<dbReference type="AlphaFoldDB" id="K5W2H8"/>
<feature type="compositionally biased region" description="Basic and acidic residues" evidence="1">
    <location>
        <begin position="1"/>
        <end position="19"/>
    </location>
</feature>
<dbReference type="InParanoid" id="K5W2H8"/>
<dbReference type="OrthoDB" id="10478169at2759"/>
<feature type="region of interest" description="Disordered" evidence="1">
    <location>
        <begin position="40"/>
        <end position="69"/>
    </location>
</feature>
<proteinExistence type="predicted"/>
<accession>K5W2H8</accession>
<sequence>MIREFEELAKRERSGKESSDEIEMVSDTVRGLGLGRCDSLGSGGEKGVASFGGPRLRRLRGGPSSLLAS</sequence>
<organism evidence="2 3">
    <name type="scientific">Agaricus bisporus var. burnettii (strain JB137-S8 / ATCC MYA-4627 / FGSC 10392)</name>
    <name type="common">White button mushroom</name>
    <dbReference type="NCBI Taxonomy" id="597362"/>
    <lineage>
        <taxon>Eukaryota</taxon>
        <taxon>Fungi</taxon>
        <taxon>Dikarya</taxon>
        <taxon>Basidiomycota</taxon>
        <taxon>Agaricomycotina</taxon>
        <taxon>Agaricomycetes</taxon>
        <taxon>Agaricomycetidae</taxon>
        <taxon>Agaricales</taxon>
        <taxon>Agaricineae</taxon>
        <taxon>Agaricaceae</taxon>
        <taxon>Agaricus</taxon>
    </lineage>
</organism>
<dbReference type="KEGG" id="abp:AGABI1DRAFT112707"/>
<reference evidence="3" key="1">
    <citation type="journal article" date="2012" name="Proc. Natl. Acad. Sci. U.S.A.">
        <title>Genome sequence of the button mushroom Agaricus bisporus reveals mechanisms governing adaptation to a humic-rich ecological niche.</title>
        <authorList>
            <person name="Morin E."/>
            <person name="Kohler A."/>
            <person name="Baker A.R."/>
            <person name="Foulongne-Oriol M."/>
            <person name="Lombard V."/>
            <person name="Nagy L.G."/>
            <person name="Ohm R.A."/>
            <person name="Patyshakuliyeva A."/>
            <person name="Brun A."/>
            <person name="Aerts A.L."/>
            <person name="Bailey A.M."/>
            <person name="Billette C."/>
            <person name="Coutinho P.M."/>
            <person name="Deakin G."/>
            <person name="Doddapaneni H."/>
            <person name="Floudas D."/>
            <person name="Grimwood J."/>
            <person name="Hilden K."/>
            <person name="Kuees U."/>
            <person name="LaButti K.M."/>
            <person name="Lapidus A."/>
            <person name="Lindquist E.A."/>
            <person name="Lucas S.M."/>
            <person name="Murat C."/>
            <person name="Riley R.W."/>
            <person name="Salamov A.A."/>
            <person name="Schmutz J."/>
            <person name="Subramanian V."/>
            <person name="Woesten H.A.B."/>
            <person name="Xu J."/>
            <person name="Eastwood D.C."/>
            <person name="Foster G.D."/>
            <person name="Sonnenberg A.S."/>
            <person name="Cullen D."/>
            <person name="de Vries R.P."/>
            <person name="Lundell T."/>
            <person name="Hibbett D.S."/>
            <person name="Henrissat B."/>
            <person name="Burton K.S."/>
            <person name="Kerrigan R.W."/>
            <person name="Challen M.P."/>
            <person name="Grigoriev I.V."/>
            <person name="Martin F."/>
        </authorList>
    </citation>
    <scope>NUCLEOTIDE SEQUENCE [LARGE SCALE GENOMIC DNA]</scope>
    <source>
        <strain evidence="3">JB137-S8 / ATCC MYA-4627 / FGSC 10392</strain>
    </source>
</reference>
<protein>
    <submittedName>
        <fullName evidence="2">Uncharacterized protein</fullName>
    </submittedName>
</protein>
<dbReference type="RefSeq" id="XP_007328538.1">
    <property type="nucleotide sequence ID" value="XM_007328476.1"/>
</dbReference>
<dbReference type="GeneID" id="18823744"/>
<evidence type="ECO:0000313" key="2">
    <source>
        <dbReference type="EMBL" id="EKM81004.1"/>
    </source>
</evidence>
<dbReference type="EMBL" id="JH971388">
    <property type="protein sequence ID" value="EKM81004.1"/>
    <property type="molecule type" value="Genomic_DNA"/>
</dbReference>
<evidence type="ECO:0000313" key="3">
    <source>
        <dbReference type="Proteomes" id="UP000008493"/>
    </source>
</evidence>
<dbReference type="Proteomes" id="UP000008493">
    <property type="component" value="Unassembled WGS sequence"/>
</dbReference>
<dbReference type="HOGENOM" id="CLU_2775366_0_0_1"/>
<keyword evidence="3" id="KW-1185">Reference proteome</keyword>
<name>K5W2H8_AGABU</name>
<feature type="region of interest" description="Disordered" evidence="1">
    <location>
        <begin position="1"/>
        <end position="23"/>
    </location>
</feature>
<gene>
    <name evidence="2" type="ORF">AGABI1DRAFT_112707</name>
</gene>
<evidence type="ECO:0000256" key="1">
    <source>
        <dbReference type="SAM" id="MobiDB-lite"/>
    </source>
</evidence>